<dbReference type="GeneID" id="73330936"/>
<keyword evidence="3" id="KW-1185">Reference proteome</keyword>
<accession>A0AA37USJ2</accession>
<dbReference type="AlphaFoldDB" id="A0AA37USJ2"/>
<gene>
    <name evidence="2" type="ORF">ColSpa_10134</name>
</gene>
<protein>
    <recommendedName>
        <fullName evidence="1">GED domain-containing protein</fullName>
    </recommendedName>
</protein>
<dbReference type="RefSeq" id="XP_049132303.1">
    <property type="nucleotide sequence ID" value="XM_049276346.1"/>
</dbReference>
<feature type="domain" description="GED" evidence="1">
    <location>
        <begin position="197"/>
        <end position="289"/>
    </location>
</feature>
<organism evidence="2 3">
    <name type="scientific">Colletotrichum spaethianum</name>
    <dbReference type="NCBI Taxonomy" id="700344"/>
    <lineage>
        <taxon>Eukaryota</taxon>
        <taxon>Fungi</taxon>
        <taxon>Dikarya</taxon>
        <taxon>Ascomycota</taxon>
        <taxon>Pezizomycotina</taxon>
        <taxon>Sordariomycetes</taxon>
        <taxon>Hypocreomycetidae</taxon>
        <taxon>Glomerellales</taxon>
        <taxon>Glomerellaceae</taxon>
        <taxon>Colletotrichum</taxon>
        <taxon>Colletotrichum spaethianum species complex</taxon>
    </lineage>
</organism>
<proteinExistence type="predicted"/>
<dbReference type="InterPro" id="IPR020850">
    <property type="entry name" value="GED_dom"/>
</dbReference>
<evidence type="ECO:0000313" key="2">
    <source>
        <dbReference type="EMBL" id="GKT49953.1"/>
    </source>
</evidence>
<comment type="caution">
    <text evidence="2">The sequence shown here is derived from an EMBL/GenBank/DDBJ whole genome shotgun (WGS) entry which is preliminary data.</text>
</comment>
<evidence type="ECO:0000259" key="1">
    <source>
        <dbReference type="PROSITE" id="PS51388"/>
    </source>
</evidence>
<reference evidence="2 3" key="1">
    <citation type="submission" date="2022-03" db="EMBL/GenBank/DDBJ databases">
        <title>Genome data of Colletotrichum spp.</title>
        <authorList>
            <person name="Utami Y.D."/>
            <person name="Hiruma K."/>
        </authorList>
    </citation>
    <scope>NUCLEOTIDE SEQUENCE [LARGE SCALE GENOMIC DNA]</scope>
    <source>
        <strain evidence="2 3">MAFF 239500</strain>
    </source>
</reference>
<dbReference type="Proteomes" id="UP001055115">
    <property type="component" value="Unassembled WGS sequence"/>
</dbReference>
<dbReference type="PROSITE" id="PS51388">
    <property type="entry name" value="GED"/>
    <property type="match status" value="1"/>
</dbReference>
<sequence length="289" mass="32909">MAAQWRGSESLDEVNPAMVAQLLREETARWREISSTHLQLSWDAVDRFVHLALKHCVPPRLLRYLKKFVVNDRMERLRYHADEKLEELLRCHGGTNPAFHDFVCELNNDALELGAGMRENLGTELVGQLNSIFPLETVEEFLKLLGNSAGSITPWKTQIAEVLFKEARKRIGDAASAAIAQDTPEISARQKFEQEAVRRAISIAEKYYKVSLISFVSYANALVVQSYLLERLPYEVFTFEIISSQSSETVSEIAGEKDDDVKKRAECERNLGILRAAMQCFKDFRHDLS</sequence>
<dbReference type="EMBL" id="BQXU01000033">
    <property type="protein sequence ID" value="GKT49953.1"/>
    <property type="molecule type" value="Genomic_DNA"/>
</dbReference>
<name>A0AA37USJ2_9PEZI</name>
<evidence type="ECO:0000313" key="3">
    <source>
        <dbReference type="Proteomes" id="UP001055115"/>
    </source>
</evidence>